<dbReference type="GO" id="GO:0030497">
    <property type="term" value="P:fatty acid elongation"/>
    <property type="evidence" value="ECO:0007669"/>
    <property type="project" value="TreeGrafter"/>
</dbReference>
<dbReference type="NCBIfam" id="NF009466">
    <property type="entry name" value="PRK12826.1-2"/>
    <property type="match status" value="1"/>
</dbReference>
<dbReference type="Gene3D" id="3.40.50.720">
    <property type="entry name" value="NAD(P)-binding Rossmann-like Domain"/>
    <property type="match status" value="1"/>
</dbReference>
<dbReference type="Proteomes" id="UP000267804">
    <property type="component" value="Chromosome"/>
</dbReference>
<evidence type="ECO:0000313" key="4">
    <source>
        <dbReference type="Proteomes" id="UP000267804"/>
    </source>
</evidence>
<protein>
    <submittedName>
        <fullName evidence="3">Short-chain dehydrogenase</fullName>
    </submittedName>
</protein>
<name>A0A386WPL9_9ACTN</name>
<dbReference type="PRINTS" id="PR00080">
    <property type="entry name" value="SDRFAMILY"/>
</dbReference>
<dbReference type="KEGG" id="mtua:CSH63_14105"/>
<reference evidence="3 4" key="1">
    <citation type="submission" date="2017-10" db="EMBL/GenBank/DDBJ databases">
        <title>Integration of genomic and chemical information greatly accelerates assignment of the full stereostructure of myelolactone, a potent inhibitor of myeloma from a marine-derived Micromonospora.</title>
        <authorList>
            <person name="Kim M.C."/>
            <person name="Machado H."/>
            <person name="Jensen P.R."/>
            <person name="Fenical W."/>
        </authorList>
    </citation>
    <scope>NUCLEOTIDE SEQUENCE [LARGE SCALE GENOMIC DNA]</scope>
    <source>
        <strain evidence="3 4">CNY-010</strain>
    </source>
</reference>
<dbReference type="FunFam" id="3.40.50.720:FF:000084">
    <property type="entry name" value="Short-chain dehydrogenase reductase"/>
    <property type="match status" value="1"/>
</dbReference>
<proteinExistence type="inferred from homology"/>
<dbReference type="PANTHER" id="PTHR42760">
    <property type="entry name" value="SHORT-CHAIN DEHYDROGENASES/REDUCTASES FAMILY MEMBER"/>
    <property type="match status" value="1"/>
</dbReference>
<dbReference type="Pfam" id="PF13561">
    <property type="entry name" value="adh_short_C2"/>
    <property type="match status" value="1"/>
</dbReference>
<dbReference type="NCBIfam" id="NF005559">
    <property type="entry name" value="PRK07231.1"/>
    <property type="match status" value="1"/>
</dbReference>
<dbReference type="InterPro" id="IPR020904">
    <property type="entry name" value="Sc_DH/Rdtase_CS"/>
</dbReference>
<evidence type="ECO:0000313" key="3">
    <source>
        <dbReference type="EMBL" id="AYF28564.1"/>
    </source>
</evidence>
<dbReference type="PRINTS" id="PR00081">
    <property type="entry name" value="GDHRDH"/>
</dbReference>
<gene>
    <name evidence="3" type="ORF">CSH63_14105</name>
</gene>
<dbReference type="SUPFAM" id="SSF51735">
    <property type="entry name" value="NAD(P)-binding Rossmann-fold domains"/>
    <property type="match status" value="1"/>
</dbReference>
<dbReference type="PANTHER" id="PTHR42760:SF40">
    <property type="entry name" value="3-OXOACYL-[ACYL-CARRIER-PROTEIN] REDUCTASE, CHLOROPLASTIC"/>
    <property type="match status" value="1"/>
</dbReference>
<dbReference type="AlphaFoldDB" id="A0A386WPL9"/>
<dbReference type="PROSITE" id="PS00061">
    <property type="entry name" value="ADH_SHORT"/>
    <property type="match status" value="1"/>
</dbReference>
<evidence type="ECO:0000256" key="1">
    <source>
        <dbReference type="ARBA" id="ARBA00006484"/>
    </source>
</evidence>
<dbReference type="InterPro" id="IPR036291">
    <property type="entry name" value="NAD(P)-bd_dom_sf"/>
</dbReference>
<organism evidence="3 4">
    <name type="scientific">Micromonospora tulbaghiae</name>
    <dbReference type="NCBI Taxonomy" id="479978"/>
    <lineage>
        <taxon>Bacteria</taxon>
        <taxon>Bacillati</taxon>
        <taxon>Actinomycetota</taxon>
        <taxon>Actinomycetes</taxon>
        <taxon>Micromonosporales</taxon>
        <taxon>Micromonosporaceae</taxon>
        <taxon>Micromonospora</taxon>
    </lineage>
</organism>
<dbReference type="InterPro" id="IPR002347">
    <property type="entry name" value="SDR_fam"/>
</dbReference>
<dbReference type="RefSeq" id="WP_120570676.1">
    <property type="nucleotide sequence ID" value="NZ_CP024087.1"/>
</dbReference>
<dbReference type="GO" id="GO:0016616">
    <property type="term" value="F:oxidoreductase activity, acting on the CH-OH group of donors, NAD or NADP as acceptor"/>
    <property type="evidence" value="ECO:0007669"/>
    <property type="project" value="TreeGrafter"/>
</dbReference>
<comment type="similarity">
    <text evidence="1">Belongs to the short-chain dehydrogenases/reductases (SDR) family.</text>
</comment>
<evidence type="ECO:0000256" key="2">
    <source>
        <dbReference type="ARBA" id="ARBA00023002"/>
    </source>
</evidence>
<keyword evidence="2" id="KW-0560">Oxidoreductase</keyword>
<sequence>MAVVEGMLSGRVAWVTGASQGVGAAIAEGLARAGASVILQSRRPDALDEVRDRIAAGGGTAAVVAGDVADESAADAVLTLARQRWGRLDVLVNNAGISPALHRSERLSLGDWQQVIDTNLSGVFVCARAAGAVMVEQGAGSIVNMSSVHGQVGFPRLAAYSASKGGVEQLTRTLALEWAAAGVRVNAVAPGYLETPMTEGLRGHEQWSKRLRDRIPMGRFGRPEEVVGAVLFLVSDAASYVTGSVLHVDGGWTAQ</sequence>
<accession>A0A386WPL9</accession>
<dbReference type="EMBL" id="CP024087">
    <property type="protein sequence ID" value="AYF28564.1"/>
    <property type="molecule type" value="Genomic_DNA"/>
</dbReference>